<proteinExistence type="inferred from homology"/>
<dbReference type="Proteomes" id="UP000028623">
    <property type="component" value="Unassembled WGS sequence"/>
</dbReference>
<name>A0A085B5T3_9FLAO</name>
<evidence type="ECO:0000256" key="2">
    <source>
        <dbReference type="ARBA" id="ARBA00023125"/>
    </source>
</evidence>
<protein>
    <submittedName>
        <fullName evidence="5">Integrase</fullName>
    </submittedName>
</protein>
<gene>
    <name evidence="5" type="ORF">IO89_20375</name>
</gene>
<keyword evidence="6" id="KW-1185">Reference proteome</keyword>
<feature type="non-terminal residue" evidence="5">
    <location>
        <position position="209"/>
    </location>
</feature>
<dbReference type="GO" id="GO:0003677">
    <property type="term" value="F:DNA binding"/>
    <property type="evidence" value="ECO:0007669"/>
    <property type="project" value="UniProtKB-KW"/>
</dbReference>
<feature type="domain" description="Tyr recombinase" evidence="4">
    <location>
        <begin position="67"/>
        <end position="209"/>
    </location>
</feature>
<dbReference type="GO" id="GO:0006310">
    <property type="term" value="P:DNA recombination"/>
    <property type="evidence" value="ECO:0007669"/>
    <property type="project" value="UniProtKB-KW"/>
</dbReference>
<sequence length="209" mass="24348">MSLHFGKIPTELDPEQIHDHLFYLQKKSRSPSQSYFKHTVYGLRFLLKSEGLSYDFLSLPEIKKEKKLPVVLSKQEVWQMLSCCKLLKHKILIGLLYGCGLRCLEVRNLRLCDLDFYRKQLKVVQGKGKKDRYLPLSEHLIRGLKKYIEAEKPEDFLFGEPRANRAGGEFDSRYSQRGVQWAVKQASKTAKILKEVSVHTLRHSFATHL</sequence>
<accession>A0A085B5T3</accession>
<dbReference type="InterPro" id="IPR002104">
    <property type="entry name" value="Integrase_catalytic"/>
</dbReference>
<dbReference type="eggNOG" id="COG0582">
    <property type="taxonomic scope" value="Bacteria"/>
</dbReference>
<reference evidence="5 6" key="1">
    <citation type="submission" date="2014-07" db="EMBL/GenBank/DDBJ databases">
        <title>Epilithonimonas lactis LMG 22401 Genome.</title>
        <authorList>
            <person name="Pipes S.E."/>
            <person name="Stropko S.J."/>
        </authorList>
    </citation>
    <scope>NUCLEOTIDE SEQUENCE [LARGE SCALE GENOMIC DNA]</scope>
    <source>
        <strain evidence="5 6">LMG 24401</strain>
    </source>
</reference>
<evidence type="ECO:0000256" key="1">
    <source>
        <dbReference type="ARBA" id="ARBA00008857"/>
    </source>
</evidence>
<comment type="caution">
    <text evidence="5">The sequence shown here is derived from an EMBL/GenBank/DDBJ whole genome shotgun (WGS) entry which is preliminary data.</text>
</comment>
<keyword evidence="3" id="KW-0233">DNA recombination</keyword>
<dbReference type="PANTHER" id="PTHR30349:SF41">
    <property type="entry name" value="INTEGRASE_RECOMBINASE PROTEIN MJ0367-RELATED"/>
    <property type="match status" value="1"/>
</dbReference>
<keyword evidence="2" id="KW-0238">DNA-binding</keyword>
<organism evidence="5 6">
    <name type="scientific">Epilithonimonas lactis</name>
    <dbReference type="NCBI Taxonomy" id="421072"/>
    <lineage>
        <taxon>Bacteria</taxon>
        <taxon>Pseudomonadati</taxon>
        <taxon>Bacteroidota</taxon>
        <taxon>Flavobacteriia</taxon>
        <taxon>Flavobacteriales</taxon>
        <taxon>Weeksellaceae</taxon>
        <taxon>Chryseobacterium group</taxon>
        <taxon>Epilithonimonas</taxon>
    </lineage>
</organism>
<dbReference type="GO" id="GO:0015074">
    <property type="term" value="P:DNA integration"/>
    <property type="evidence" value="ECO:0007669"/>
    <property type="project" value="InterPro"/>
</dbReference>
<evidence type="ECO:0000313" key="5">
    <source>
        <dbReference type="EMBL" id="KFC17828.1"/>
    </source>
</evidence>
<dbReference type="PANTHER" id="PTHR30349">
    <property type="entry name" value="PHAGE INTEGRASE-RELATED"/>
    <property type="match status" value="1"/>
</dbReference>
<dbReference type="InterPro" id="IPR013762">
    <property type="entry name" value="Integrase-like_cat_sf"/>
</dbReference>
<dbReference type="EMBL" id="JPLY01000013">
    <property type="protein sequence ID" value="KFC17828.1"/>
    <property type="molecule type" value="Genomic_DNA"/>
</dbReference>
<dbReference type="Pfam" id="PF00589">
    <property type="entry name" value="Phage_integrase"/>
    <property type="match status" value="1"/>
</dbReference>
<evidence type="ECO:0000313" key="6">
    <source>
        <dbReference type="Proteomes" id="UP000028623"/>
    </source>
</evidence>
<dbReference type="SUPFAM" id="SSF56349">
    <property type="entry name" value="DNA breaking-rejoining enzymes"/>
    <property type="match status" value="1"/>
</dbReference>
<evidence type="ECO:0000259" key="4">
    <source>
        <dbReference type="PROSITE" id="PS51898"/>
    </source>
</evidence>
<comment type="similarity">
    <text evidence="1">Belongs to the 'phage' integrase family.</text>
</comment>
<dbReference type="AlphaFoldDB" id="A0A085B5T3"/>
<evidence type="ECO:0000256" key="3">
    <source>
        <dbReference type="ARBA" id="ARBA00023172"/>
    </source>
</evidence>
<dbReference type="PROSITE" id="PS51898">
    <property type="entry name" value="TYR_RECOMBINASE"/>
    <property type="match status" value="1"/>
</dbReference>
<dbReference type="InterPro" id="IPR011010">
    <property type="entry name" value="DNA_brk_join_enz"/>
</dbReference>
<dbReference type="InterPro" id="IPR050090">
    <property type="entry name" value="Tyrosine_recombinase_XerCD"/>
</dbReference>
<dbReference type="Gene3D" id="1.10.443.10">
    <property type="entry name" value="Intergrase catalytic core"/>
    <property type="match status" value="1"/>
</dbReference>